<dbReference type="AlphaFoldDB" id="A0A8S1D8V5"/>
<dbReference type="EMBL" id="CADEPI010000126">
    <property type="protein sequence ID" value="CAB3376251.1"/>
    <property type="molecule type" value="Genomic_DNA"/>
</dbReference>
<feature type="transmembrane region" description="Helical" evidence="2">
    <location>
        <begin position="31"/>
        <end position="50"/>
    </location>
</feature>
<dbReference type="Proteomes" id="UP000494165">
    <property type="component" value="Unassembled WGS sequence"/>
</dbReference>
<accession>A0A8S1D8V5</accession>
<feature type="transmembrane region" description="Helical" evidence="2">
    <location>
        <begin position="196"/>
        <end position="219"/>
    </location>
</feature>
<evidence type="ECO:0000256" key="2">
    <source>
        <dbReference type="SAM" id="Phobius"/>
    </source>
</evidence>
<feature type="transmembrane region" description="Helical" evidence="2">
    <location>
        <begin position="280"/>
        <end position="297"/>
    </location>
</feature>
<keyword evidence="4" id="KW-1185">Reference proteome</keyword>
<reference evidence="3 4" key="1">
    <citation type="submission" date="2020-04" db="EMBL/GenBank/DDBJ databases">
        <authorList>
            <person name="Alioto T."/>
            <person name="Alioto T."/>
            <person name="Gomez Garrido J."/>
        </authorList>
    </citation>
    <scope>NUCLEOTIDE SEQUENCE [LARGE SCALE GENOMIC DNA]</scope>
</reference>
<evidence type="ECO:0000256" key="1">
    <source>
        <dbReference type="SAM" id="MobiDB-lite"/>
    </source>
</evidence>
<comment type="caution">
    <text evidence="3">The sequence shown here is derived from an EMBL/GenBank/DDBJ whole genome shotgun (WGS) entry which is preliminary data.</text>
</comment>
<proteinExistence type="predicted"/>
<sequence length="341" mass="35278">MSSSGQGDGEGTLAPVAVSRTYVVDPLVQNVAVLAVLGVAGTLFNVALLAGSLTRPRVTGSLGCTPPLASALSNLAFGGLVESSLSIFLAAAYNGGGLTSTSTAPNDFSLPGKAALLAVLFLVSAWFSWSMACIMSAAVPGASLGLVRLLNLLGGAVSIGLGAATGFVSGADRSNISSTVMVPRLKLLAIPAGLRWSIVVLGFALPWALWLIFVIVATFRSMGPKGAQENVFQFSSDTPPSTGAIVSTLVILYLGLRVPYEISSLMQGPRPPTLHSALAWSRFAFAVLAPILVLGSARRFKAALVAAFMCCSRRRSSVAPPEEPPSQGVRPELEDFSDTER</sequence>
<organism evidence="3 4">
    <name type="scientific">Cloeon dipterum</name>
    <dbReference type="NCBI Taxonomy" id="197152"/>
    <lineage>
        <taxon>Eukaryota</taxon>
        <taxon>Metazoa</taxon>
        <taxon>Ecdysozoa</taxon>
        <taxon>Arthropoda</taxon>
        <taxon>Hexapoda</taxon>
        <taxon>Insecta</taxon>
        <taxon>Pterygota</taxon>
        <taxon>Palaeoptera</taxon>
        <taxon>Ephemeroptera</taxon>
        <taxon>Pisciforma</taxon>
        <taxon>Baetidae</taxon>
        <taxon>Cloeon</taxon>
    </lineage>
</organism>
<feature type="region of interest" description="Disordered" evidence="1">
    <location>
        <begin position="316"/>
        <end position="341"/>
    </location>
</feature>
<protein>
    <submittedName>
        <fullName evidence="3">Uncharacterized protein</fullName>
    </submittedName>
</protein>
<feature type="transmembrane region" description="Helical" evidence="2">
    <location>
        <begin position="114"/>
        <end position="137"/>
    </location>
</feature>
<keyword evidence="2" id="KW-0812">Transmembrane</keyword>
<keyword evidence="2" id="KW-0472">Membrane</keyword>
<evidence type="ECO:0000313" key="3">
    <source>
        <dbReference type="EMBL" id="CAB3376251.1"/>
    </source>
</evidence>
<gene>
    <name evidence="3" type="ORF">CLODIP_2_CD04893</name>
</gene>
<keyword evidence="2" id="KW-1133">Transmembrane helix</keyword>
<evidence type="ECO:0000313" key="4">
    <source>
        <dbReference type="Proteomes" id="UP000494165"/>
    </source>
</evidence>
<name>A0A8S1D8V5_9INSE</name>
<feature type="transmembrane region" description="Helical" evidence="2">
    <location>
        <begin position="149"/>
        <end position="171"/>
    </location>
</feature>